<feature type="compositionally biased region" description="Low complexity" evidence="1">
    <location>
        <begin position="56"/>
        <end position="67"/>
    </location>
</feature>
<dbReference type="SUPFAM" id="SSF53098">
    <property type="entry name" value="Ribonuclease H-like"/>
    <property type="match status" value="1"/>
</dbReference>
<dbReference type="InterPro" id="IPR039537">
    <property type="entry name" value="Retrotran_Ty1/copia-like"/>
</dbReference>
<dbReference type="AlphaFoldDB" id="A0AAW2XBB1"/>
<evidence type="ECO:0000259" key="2">
    <source>
        <dbReference type="PROSITE" id="PS50994"/>
    </source>
</evidence>
<sequence>MNRLEKSIHKLINMLVQYEATTHKSEPAVLVGEASTSKAKNKGARRWKRKKDKRTAVTATASTGGAPPAAPKGKGKGKVGGSQRLKANDVCMHCQGKGHWKRSVHNSSPTQVLERSRRLSKDEMILRLGDGKAVAAEAVGSLRLVVSNHIRIDLKDCYFVPSMVKNIIFIPLLDSEGFKFSINKSCFYLVYDDVYHLLGKLVNGFHILQQSNLIMTAQHKRKVDNHENTQIWHARLGHISKDRISRLVDSKNLEIDNLDYLPTCESCLKEKMTKKPFFGQSAIANGLLDLVHTDVYGPLSIPARGGFSYFITFTDDHSRYDYIYLMSYKSEAFGRFKEYRVEVENQTNRKIKALRSDRGGEYLSGESIDYLKEKRFLS</sequence>
<organism evidence="3">
    <name type="scientific">Sesamum latifolium</name>
    <dbReference type="NCBI Taxonomy" id="2727402"/>
    <lineage>
        <taxon>Eukaryota</taxon>
        <taxon>Viridiplantae</taxon>
        <taxon>Streptophyta</taxon>
        <taxon>Embryophyta</taxon>
        <taxon>Tracheophyta</taxon>
        <taxon>Spermatophyta</taxon>
        <taxon>Magnoliopsida</taxon>
        <taxon>eudicotyledons</taxon>
        <taxon>Gunneridae</taxon>
        <taxon>Pentapetalae</taxon>
        <taxon>asterids</taxon>
        <taxon>lamiids</taxon>
        <taxon>Lamiales</taxon>
        <taxon>Pedaliaceae</taxon>
        <taxon>Sesamum</taxon>
    </lineage>
</organism>
<name>A0AAW2XBB1_9LAMI</name>
<dbReference type="GO" id="GO:0015074">
    <property type="term" value="P:DNA integration"/>
    <property type="evidence" value="ECO:0007669"/>
    <property type="project" value="InterPro"/>
</dbReference>
<dbReference type="InterPro" id="IPR001584">
    <property type="entry name" value="Integrase_cat-core"/>
</dbReference>
<reference evidence="3" key="2">
    <citation type="journal article" date="2024" name="Plant">
        <title>Genomic evolution and insights into agronomic trait innovations of Sesamum species.</title>
        <authorList>
            <person name="Miao H."/>
            <person name="Wang L."/>
            <person name="Qu L."/>
            <person name="Liu H."/>
            <person name="Sun Y."/>
            <person name="Le M."/>
            <person name="Wang Q."/>
            <person name="Wei S."/>
            <person name="Zheng Y."/>
            <person name="Lin W."/>
            <person name="Duan Y."/>
            <person name="Cao H."/>
            <person name="Xiong S."/>
            <person name="Wang X."/>
            <person name="Wei L."/>
            <person name="Li C."/>
            <person name="Ma Q."/>
            <person name="Ju M."/>
            <person name="Zhao R."/>
            <person name="Li G."/>
            <person name="Mu C."/>
            <person name="Tian Q."/>
            <person name="Mei H."/>
            <person name="Zhang T."/>
            <person name="Gao T."/>
            <person name="Zhang H."/>
        </authorList>
    </citation>
    <scope>NUCLEOTIDE SEQUENCE</scope>
    <source>
        <strain evidence="3">KEN1</strain>
    </source>
</reference>
<dbReference type="EMBL" id="JACGWN010000004">
    <property type="protein sequence ID" value="KAL0451369.1"/>
    <property type="molecule type" value="Genomic_DNA"/>
</dbReference>
<dbReference type="Pfam" id="PF13976">
    <property type="entry name" value="gag_pre-integrs"/>
    <property type="match status" value="1"/>
</dbReference>
<accession>A0AAW2XBB1</accession>
<dbReference type="GO" id="GO:0003676">
    <property type="term" value="F:nucleic acid binding"/>
    <property type="evidence" value="ECO:0007669"/>
    <property type="project" value="InterPro"/>
</dbReference>
<dbReference type="PROSITE" id="PS50994">
    <property type="entry name" value="INTEGRASE"/>
    <property type="match status" value="1"/>
</dbReference>
<evidence type="ECO:0000313" key="3">
    <source>
        <dbReference type="EMBL" id="KAL0451369.1"/>
    </source>
</evidence>
<dbReference type="InterPro" id="IPR012337">
    <property type="entry name" value="RNaseH-like_sf"/>
</dbReference>
<evidence type="ECO:0000256" key="1">
    <source>
        <dbReference type="SAM" id="MobiDB-lite"/>
    </source>
</evidence>
<dbReference type="PANTHER" id="PTHR42648">
    <property type="entry name" value="TRANSPOSASE, PUTATIVE-RELATED"/>
    <property type="match status" value="1"/>
</dbReference>
<protein>
    <submittedName>
        <fullName evidence="3">Transposon Ty2-DR3 Gag-Pol polyprotein</fullName>
    </submittedName>
</protein>
<dbReference type="Gene3D" id="3.30.420.10">
    <property type="entry name" value="Ribonuclease H-like superfamily/Ribonuclease H"/>
    <property type="match status" value="1"/>
</dbReference>
<feature type="domain" description="Integrase catalytic" evidence="2">
    <location>
        <begin position="272"/>
        <end position="378"/>
    </location>
</feature>
<dbReference type="InterPro" id="IPR036397">
    <property type="entry name" value="RNaseH_sf"/>
</dbReference>
<reference evidence="3" key="1">
    <citation type="submission" date="2020-06" db="EMBL/GenBank/DDBJ databases">
        <authorList>
            <person name="Li T."/>
            <person name="Hu X."/>
            <person name="Zhang T."/>
            <person name="Song X."/>
            <person name="Zhang H."/>
            <person name="Dai N."/>
            <person name="Sheng W."/>
            <person name="Hou X."/>
            <person name="Wei L."/>
        </authorList>
    </citation>
    <scope>NUCLEOTIDE SEQUENCE</scope>
    <source>
        <strain evidence="3">KEN1</strain>
        <tissue evidence="3">Leaf</tissue>
    </source>
</reference>
<feature type="region of interest" description="Disordered" evidence="1">
    <location>
        <begin position="33"/>
        <end position="82"/>
    </location>
</feature>
<dbReference type="InterPro" id="IPR025724">
    <property type="entry name" value="GAG-pre-integrase_dom"/>
</dbReference>
<gene>
    <name evidence="3" type="ORF">Slati_1115000</name>
</gene>
<feature type="compositionally biased region" description="Basic residues" evidence="1">
    <location>
        <begin position="39"/>
        <end position="53"/>
    </location>
</feature>
<proteinExistence type="predicted"/>
<comment type="caution">
    <text evidence="3">The sequence shown here is derived from an EMBL/GenBank/DDBJ whole genome shotgun (WGS) entry which is preliminary data.</text>
</comment>
<dbReference type="PANTHER" id="PTHR42648:SF27">
    <property type="entry name" value="RNA-DIRECTED DNA POLYMERASE"/>
    <property type="match status" value="1"/>
</dbReference>